<name>A0A9W7AFR1_9STRA</name>
<feature type="compositionally biased region" description="Basic and acidic residues" evidence="6">
    <location>
        <begin position="206"/>
        <end position="226"/>
    </location>
</feature>
<keyword evidence="3 5" id="KW-0690">Ribosome biogenesis</keyword>
<evidence type="ECO:0000256" key="4">
    <source>
        <dbReference type="ARBA" id="ARBA00023242"/>
    </source>
</evidence>
<evidence type="ECO:0000256" key="5">
    <source>
        <dbReference type="RuleBase" id="RU364132"/>
    </source>
</evidence>
<evidence type="ECO:0000256" key="6">
    <source>
        <dbReference type="SAM" id="MobiDB-lite"/>
    </source>
</evidence>
<gene>
    <name evidence="7" type="ORF">TL16_g05653</name>
</gene>
<evidence type="ECO:0000313" key="8">
    <source>
        <dbReference type="Proteomes" id="UP001162640"/>
    </source>
</evidence>
<keyword evidence="4 5" id="KW-0539">Nucleus</keyword>
<feature type="compositionally biased region" description="Basic and acidic residues" evidence="6">
    <location>
        <begin position="271"/>
        <end position="294"/>
    </location>
</feature>
<dbReference type="GO" id="GO:0042254">
    <property type="term" value="P:ribosome biogenesis"/>
    <property type="evidence" value="ECO:0007669"/>
    <property type="project" value="UniProtKB-KW"/>
</dbReference>
<sequence length="373" mass="41589">MSLNAMDVAPSAFSSGSDGLSEKMRFDLQNLVAYNDFEQQHPSGEEELEQFLLDKASEGTQQLLQNLFSLPWKKSDVGPLALLPGYSKTDLGIDNSLTVLPRAKPPPVQKEETRWSQFAKEKGLEDKKRGRKEWDEATGEWKVRYGMGSANKEKEEYPIMPAVNGDPNADPWEHERGKKRAKVEKNNLNRLKNQERTGAVPKGTAKKYEKKIEADTHARDVQKSRDQPGIPLDLKTGKGSIVKTAGKRGLENTKRALEMTRLSTASMGKFDQARAGEGKKRRSGEEIKLRRKDMSSIVTQTRSSENQKSLQVLDSVLKGSAKKEKMRKTGQMSTGETGHDYDYDDGLGGGKYRKKKGRAGAGKLKSASKKMIK</sequence>
<dbReference type="GO" id="GO:0005634">
    <property type="term" value="C:nucleus"/>
    <property type="evidence" value="ECO:0007669"/>
    <property type="project" value="UniProtKB-SubCell"/>
</dbReference>
<evidence type="ECO:0000256" key="3">
    <source>
        <dbReference type="ARBA" id="ARBA00022517"/>
    </source>
</evidence>
<feature type="compositionally biased region" description="Polar residues" evidence="6">
    <location>
        <begin position="296"/>
        <end position="312"/>
    </location>
</feature>
<comment type="similarity">
    <text evidence="2 5">Belongs to the RRS1 family.</text>
</comment>
<proteinExistence type="inferred from homology"/>
<protein>
    <recommendedName>
        <fullName evidence="5">Ribosome biogenesis regulatory protein</fullName>
    </recommendedName>
</protein>
<feature type="region of interest" description="Disordered" evidence="6">
    <location>
        <begin position="191"/>
        <end position="373"/>
    </location>
</feature>
<dbReference type="Pfam" id="PF04939">
    <property type="entry name" value="RRS1"/>
    <property type="match status" value="1"/>
</dbReference>
<dbReference type="InterPro" id="IPR007023">
    <property type="entry name" value="Ribosom_reg"/>
</dbReference>
<evidence type="ECO:0000256" key="2">
    <source>
        <dbReference type="ARBA" id="ARBA00010077"/>
    </source>
</evidence>
<accession>A0A9W7AFR1</accession>
<evidence type="ECO:0000256" key="1">
    <source>
        <dbReference type="ARBA" id="ARBA00004123"/>
    </source>
</evidence>
<comment type="caution">
    <text evidence="7">The sequence shown here is derived from an EMBL/GenBank/DDBJ whole genome shotgun (WGS) entry which is preliminary data.</text>
</comment>
<evidence type="ECO:0000313" key="7">
    <source>
        <dbReference type="EMBL" id="GMH71457.1"/>
    </source>
</evidence>
<reference evidence="8" key="1">
    <citation type="journal article" date="2023" name="Commun. Biol.">
        <title>Genome analysis of Parmales, the sister group of diatoms, reveals the evolutionary specialization of diatoms from phago-mixotrophs to photoautotrophs.</title>
        <authorList>
            <person name="Ban H."/>
            <person name="Sato S."/>
            <person name="Yoshikawa S."/>
            <person name="Yamada K."/>
            <person name="Nakamura Y."/>
            <person name="Ichinomiya M."/>
            <person name="Sato N."/>
            <person name="Blanc-Mathieu R."/>
            <person name="Endo H."/>
            <person name="Kuwata A."/>
            <person name="Ogata H."/>
        </authorList>
    </citation>
    <scope>NUCLEOTIDE SEQUENCE [LARGE SCALE GENOMIC DNA]</scope>
</reference>
<dbReference type="EMBL" id="BLQM01000166">
    <property type="protein sequence ID" value="GMH71457.1"/>
    <property type="molecule type" value="Genomic_DNA"/>
</dbReference>
<comment type="subcellular location">
    <subcellularLocation>
        <location evidence="1 5">Nucleus</location>
    </subcellularLocation>
</comment>
<organism evidence="7 8">
    <name type="scientific">Triparma laevis f. inornata</name>
    <dbReference type="NCBI Taxonomy" id="1714386"/>
    <lineage>
        <taxon>Eukaryota</taxon>
        <taxon>Sar</taxon>
        <taxon>Stramenopiles</taxon>
        <taxon>Ochrophyta</taxon>
        <taxon>Bolidophyceae</taxon>
        <taxon>Parmales</taxon>
        <taxon>Triparmaceae</taxon>
        <taxon>Triparma</taxon>
    </lineage>
</organism>
<feature type="compositionally biased region" description="Basic and acidic residues" evidence="6">
    <location>
        <begin position="248"/>
        <end position="258"/>
    </location>
</feature>
<dbReference type="Proteomes" id="UP001162640">
    <property type="component" value="Unassembled WGS sequence"/>
</dbReference>
<comment type="function">
    <text evidence="5">Involved in ribosomal large subunit assembly.</text>
</comment>
<dbReference type="AlphaFoldDB" id="A0A9W7AFR1"/>